<evidence type="ECO:0000313" key="2">
    <source>
        <dbReference type="Proteomes" id="UP000231987"/>
    </source>
</evidence>
<gene>
    <name evidence="1" type="ORF">CEJ86_19695</name>
</gene>
<dbReference type="RefSeq" id="WP_100673024.1">
    <property type="nucleotide sequence ID" value="NZ_NJGD01000008.1"/>
</dbReference>
<proteinExistence type="predicted"/>
<evidence type="ECO:0000313" key="1">
    <source>
        <dbReference type="EMBL" id="PJR13966.1"/>
    </source>
</evidence>
<reference evidence="1 2" key="1">
    <citation type="submission" date="2017-06" db="EMBL/GenBank/DDBJ databases">
        <title>Ensifer strains isolated from leguminous trees and herbs display diverse denitrification phenotypes with some acting as strong N2O sinks.</title>
        <authorList>
            <person name="Woliy K."/>
            <person name="Mania D."/>
            <person name="Bakken L.R."/>
            <person name="Frostegard A."/>
        </authorList>
    </citation>
    <scope>NUCLEOTIDE SEQUENCE [LARGE SCALE GENOMIC DNA]</scope>
    <source>
        <strain evidence="1 2">AC50a</strain>
    </source>
</reference>
<dbReference type="InterPro" id="IPR008018">
    <property type="entry name" value="Phage_tail_attach_FII"/>
</dbReference>
<protein>
    <recommendedName>
        <fullName evidence="3">Head-tail adaptor protein</fullName>
    </recommendedName>
</protein>
<accession>A0A2J0Z0C0</accession>
<dbReference type="InterPro" id="IPR053734">
    <property type="entry name" value="Phage_Head-Tail_Connect_sf"/>
</dbReference>
<evidence type="ECO:0008006" key="3">
    <source>
        <dbReference type="Google" id="ProtNLM"/>
    </source>
</evidence>
<organism evidence="1 2">
    <name type="scientific">Rhizobium meliloti</name>
    <name type="common">Ensifer meliloti</name>
    <name type="synonym">Sinorhizobium meliloti</name>
    <dbReference type="NCBI Taxonomy" id="382"/>
    <lineage>
        <taxon>Bacteria</taxon>
        <taxon>Pseudomonadati</taxon>
        <taxon>Pseudomonadota</taxon>
        <taxon>Alphaproteobacteria</taxon>
        <taxon>Hyphomicrobiales</taxon>
        <taxon>Rhizobiaceae</taxon>
        <taxon>Sinorhizobium/Ensifer group</taxon>
        <taxon>Sinorhizobium</taxon>
    </lineage>
</organism>
<comment type="caution">
    <text evidence="1">The sequence shown here is derived from an EMBL/GenBank/DDBJ whole genome shotgun (WGS) entry which is preliminary data.</text>
</comment>
<dbReference type="AlphaFoldDB" id="A0A2J0Z0C0"/>
<dbReference type="Pfam" id="PF05354">
    <property type="entry name" value="Phage_attach"/>
    <property type="match status" value="1"/>
</dbReference>
<dbReference type="Gene3D" id="2.40.10.180">
    <property type="entry name" value="Phage tail proteins"/>
    <property type="match status" value="1"/>
</dbReference>
<dbReference type="GO" id="GO:0019068">
    <property type="term" value="P:virion assembly"/>
    <property type="evidence" value="ECO:0007669"/>
    <property type="project" value="InterPro"/>
</dbReference>
<dbReference type="EMBL" id="NJGD01000008">
    <property type="protein sequence ID" value="PJR13966.1"/>
    <property type="molecule type" value="Genomic_DNA"/>
</dbReference>
<sequence length="108" mass="11523">MTPRPAMFERMGPKFAKAFGNADAVFMIDGVARPAVRVILRVWREADLAEEQEQAVEGTTHLLAVAASAVPGLASQRDSVAIGAAAYQVINIDDDARAMLRISLAGDI</sequence>
<dbReference type="Proteomes" id="UP000231987">
    <property type="component" value="Unassembled WGS sequence"/>
</dbReference>
<name>A0A2J0Z0C0_RHIML</name>